<proteinExistence type="predicted"/>
<dbReference type="InterPro" id="IPR036250">
    <property type="entry name" value="AcylCo_DH-like_C"/>
</dbReference>
<dbReference type="InterPro" id="IPR004925">
    <property type="entry name" value="HpaB/PvcC/4-BUDH"/>
</dbReference>
<keyword evidence="8" id="KW-1185">Reference proteome</keyword>
<evidence type="ECO:0000313" key="8">
    <source>
        <dbReference type="Proteomes" id="UP000294746"/>
    </source>
</evidence>
<dbReference type="Pfam" id="PF11794">
    <property type="entry name" value="HpaB_N"/>
    <property type="match status" value="1"/>
</dbReference>
<evidence type="ECO:0000259" key="5">
    <source>
        <dbReference type="Pfam" id="PF03241"/>
    </source>
</evidence>
<organism evidence="7 8">
    <name type="scientific">Baia soyae</name>
    <dbReference type="NCBI Taxonomy" id="1544746"/>
    <lineage>
        <taxon>Bacteria</taxon>
        <taxon>Bacillati</taxon>
        <taxon>Bacillota</taxon>
        <taxon>Bacilli</taxon>
        <taxon>Bacillales</taxon>
        <taxon>Thermoactinomycetaceae</taxon>
        <taxon>Baia</taxon>
    </lineage>
</organism>
<keyword evidence="1" id="KW-0285">Flavoprotein</keyword>
<evidence type="ECO:0000256" key="2">
    <source>
        <dbReference type="ARBA" id="ARBA00022827"/>
    </source>
</evidence>
<dbReference type="SUPFAM" id="SSF47203">
    <property type="entry name" value="Acyl-CoA dehydrogenase C-terminal domain-like"/>
    <property type="match status" value="1"/>
</dbReference>
<dbReference type="Pfam" id="PF03241">
    <property type="entry name" value="HpaB"/>
    <property type="match status" value="1"/>
</dbReference>
<dbReference type="Gene3D" id="2.40.110.10">
    <property type="entry name" value="Butyryl-CoA Dehydrogenase, subunit A, domain 2"/>
    <property type="match status" value="1"/>
</dbReference>
<keyword evidence="2 4" id="KW-0274">FAD</keyword>
<feature type="binding site" evidence="4">
    <location>
        <position position="190"/>
    </location>
    <ligand>
        <name>FAD</name>
        <dbReference type="ChEBI" id="CHEBI:57692"/>
    </ligand>
</feature>
<dbReference type="GO" id="GO:0016627">
    <property type="term" value="F:oxidoreductase activity, acting on the CH-CH group of donors"/>
    <property type="evidence" value="ECO:0007669"/>
    <property type="project" value="InterPro"/>
</dbReference>
<evidence type="ECO:0000256" key="4">
    <source>
        <dbReference type="PIRSR" id="PIRSR000331-2"/>
    </source>
</evidence>
<sequence length="477" mass="54457">MKTREQEFSESLNDQRSIWLNGKQVRVLEEDAFRGAIQTVCNLFRMMDDPATQESVAYVSPTTGEWVHQSFHIPQSIVDLQKRRVAFEKWSEATDGMMSRLSDYARSRLTGWYCARNQFSTYDSAFSEKIARYYQQARDENRFITVVQRDVQINRANQYDPQLLRESGLLHITRKTQDGIYLNGAKMIATAAPYTHDFLIYPVVRLNESQKSVANMLIVPADSAGLHIVCRESFAKSDLEKRDFPLSSQYDEMDALLIFDDVFIPWEYVFIHENPEAIWAIKENPHSICLGYHQAIIRLKTKLEFITGLACKIATTIGATQFLHVQEKLGELISQVETIHACIIASEAEGSMTEEGVYLPRGIAIDTAKNLGTTFYPRAVEILQLIAAGGVIQTPSSVQDFQSPISDLMNQYFRGADVDAEKRTKLFKLAWDVIGTPFASRSELYERFYSGDPIRNRAGQYLSYDTDKLTNMIDKYL</sequence>
<accession>A0A4R2RXL4</accession>
<dbReference type="OrthoDB" id="9785230at2"/>
<dbReference type="InterPro" id="IPR024674">
    <property type="entry name" value="HpaB/PvcC/4-BUDH_N"/>
</dbReference>
<name>A0A4R2RXL4_9BACL</name>
<evidence type="ECO:0000259" key="6">
    <source>
        <dbReference type="Pfam" id="PF11794"/>
    </source>
</evidence>
<dbReference type="PANTHER" id="PTHR36117">
    <property type="entry name" value="4-HYDROXYPHENYLACETATE 3-MONOOXYGENASE-RELATED"/>
    <property type="match status" value="1"/>
</dbReference>
<dbReference type="Gene3D" id="1.20.140.10">
    <property type="entry name" value="Butyryl-CoA Dehydrogenase, subunit A, domain 3"/>
    <property type="match status" value="1"/>
</dbReference>
<dbReference type="InterPro" id="IPR046373">
    <property type="entry name" value="Acyl-CoA_Oxase/DH_mid-dom_sf"/>
</dbReference>
<dbReference type="EMBL" id="SLXV01000011">
    <property type="protein sequence ID" value="TCP69265.1"/>
    <property type="molecule type" value="Genomic_DNA"/>
</dbReference>
<dbReference type="Proteomes" id="UP000294746">
    <property type="component" value="Unassembled WGS sequence"/>
</dbReference>
<dbReference type="Gene3D" id="1.10.3140.10">
    <property type="entry name" value="4-hydroxybutyryl-coa dehydratase, domain 1"/>
    <property type="match status" value="1"/>
</dbReference>
<dbReference type="PANTHER" id="PTHR36117:SF3">
    <property type="entry name" value="4-HYDROXYPHENYLACETATE 3-MONOOXYGENASE-RELATED"/>
    <property type="match status" value="1"/>
</dbReference>
<comment type="caution">
    <text evidence="7">The sequence shown here is derived from an EMBL/GenBank/DDBJ whole genome shotgun (WGS) entry which is preliminary data.</text>
</comment>
<protein>
    <submittedName>
        <fullName evidence="7">4-hydroxyphenylacetate 3-monooxygenase</fullName>
    </submittedName>
</protein>
<dbReference type="PIRSF" id="PIRSF000331">
    <property type="entry name" value="HpaA_HpaB"/>
    <property type="match status" value="1"/>
</dbReference>
<gene>
    <name evidence="7" type="ORF">EDD57_11162</name>
</gene>
<keyword evidence="7" id="KW-0503">Monooxygenase</keyword>
<dbReference type="SUPFAM" id="SSF56645">
    <property type="entry name" value="Acyl-CoA dehydrogenase NM domain-like"/>
    <property type="match status" value="1"/>
</dbReference>
<evidence type="ECO:0000313" key="7">
    <source>
        <dbReference type="EMBL" id="TCP69265.1"/>
    </source>
</evidence>
<dbReference type="AlphaFoldDB" id="A0A4R2RXL4"/>
<feature type="domain" description="HpaB/PvcC/4-BUDH C-terminal" evidence="5">
    <location>
        <begin position="292"/>
        <end position="476"/>
    </location>
</feature>
<dbReference type="InterPro" id="IPR009100">
    <property type="entry name" value="AcylCoA_DH/oxidase_NM_dom_sf"/>
</dbReference>
<feature type="binding site" evidence="4">
    <location>
        <begin position="452"/>
        <end position="455"/>
    </location>
    <ligand>
        <name>FAD</name>
        <dbReference type="ChEBI" id="CHEBI:57692"/>
    </ligand>
</feature>
<feature type="domain" description="HpaB/PvcC/4-BUDH N-terminal" evidence="6">
    <location>
        <begin position="6"/>
        <end position="271"/>
    </location>
</feature>
<dbReference type="InterPro" id="IPR024719">
    <property type="entry name" value="HpaB/PvcC/4-BUDH_C"/>
</dbReference>
<keyword evidence="3" id="KW-0560">Oxidoreductase</keyword>
<dbReference type="RefSeq" id="WP_131848463.1">
    <property type="nucleotide sequence ID" value="NZ_SLXV01000011.1"/>
</dbReference>
<reference evidence="7 8" key="1">
    <citation type="submission" date="2019-03" db="EMBL/GenBank/DDBJ databases">
        <title>Genomic Encyclopedia of Type Strains, Phase IV (KMG-IV): sequencing the most valuable type-strain genomes for metagenomic binning, comparative biology and taxonomic classification.</title>
        <authorList>
            <person name="Goeker M."/>
        </authorList>
    </citation>
    <scope>NUCLEOTIDE SEQUENCE [LARGE SCALE GENOMIC DNA]</scope>
    <source>
        <strain evidence="7 8">DSM 46831</strain>
    </source>
</reference>
<feature type="binding site" evidence="4">
    <location>
        <begin position="152"/>
        <end position="155"/>
    </location>
    <ligand>
        <name>FAD</name>
        <dbReference type="ChEBI" id="CHEBI:57692"/>
    </ligand>
</feature>
<evidence type="ECO:0000256" key="3">
    <source>
        <dbReference type="ARBA" id="ARBA00023002"/>
    </source>
</evidence>
<evidence type="ECO:0000256" key="1">
    <source>
        <dbReference type="ARBA" id="ARBA00022630"/>
    </source>
</evidence>
<dbReference type="GO" id="GO:0004497">
    <property type="term" value="F:monooxygenase activity"/>
    <property type="evidence" value="ECO:0007669"/>
    <property type="project" value="UniProtKB-KW"/>
</dbReference>